<dbReference type="Gene3D" id="3.30.160.60">
    <property type="entry name" value="Classic Zinc Finger"/>
    <property type="match status" value="2"/>
</dbReference>
<evidence type="ECO:0000256" key="9">
    <source>
        <dbReference type="SAM" id="MobiDB-lite"/>
    </source>
</evidence>
<feature type="compositionally biased region" description="Low complexity" evidence="9">
    <location>
        <begin position="555"/>
        <end position="570"/>
    </location>
</feature>
<protein>
    <submittedName>
        <fullName evidence="10">Uncharacterized protein</fullName>
    </submittedName>
</protein>
<sequence length="735" mass="79466">MSSNNTTTYNSPLYIATPQPHDSSHLNINDHLATSATPYTVPPDHSDLASAPAPFHADYNLPPSDTALSAPSPVLWNSGLTSWSWGNDPYALPSATPGFHFGFGFGRDLADSGNQDVASTLYTHNNNASNAQQTAFDVGMRSFESFAAEHQRRWNQNSEPHCAPTPTIATSQVSSYIHSHYPYTSVPSSNTTTPQTLPLSYHPGGPWKSTYSLQEVLPDRETAMTQSSRRFVSSNVAFAPSLATTASSTRPPTSNPVGNTIDNDSSRGPLPANLRSDFRKCVDPVASNCRSMEGTISSTSITSNSSSLPLSQSTPPPFCLTVSTPRNGVPRTLPVQIPSLSVQPPPPTPSALPSYLTTGTLNSKSFRPSLAFLTTPSDHPVRPLPSPPRITGWIPPEQRPNPLPLAHMDQRPRMLPAAGGDIPTYDAPQGQALMEWQVERRPGVYASSGCGSESDSTPVLGIARRVSCPSGLSSLIDYGNGMIQTRSSTEISPYTRIVSQPSLHQSDSTAHVTSPIQFCQIASPQNLPASPAFNTTTTATFHNLFPQLPLPPPSSSSRPTSNTLSQQLSSPPSPLSGSIWKRESSQGNDNPLRRSARQSVARVEGGIGSGLGKRPASSNGLGESNSVKMVKVDTNKAESTASSPSKQNHQCLKCDERFTRRNDLERHIRCKHTDVKPYACPACHKRWGRKDKLNDHIEKEPSCKQLAPPRETRVRPRAVKMTKERMATFVACFPN</sequence>
<dbReference type="GO" id="GO:0005634">
    <property type="term" value="C:nucleus"/>
    <property type="evidence" value="ECO:0007669"/>
    <property type="project" value="UniProtKB-SubCell"/>
</dbReference>
<organism evidence="10 11">
    <name type="scientific">Kwoniella shandongensis</name>
    <dbReference type="NCBI Taxonomy" id="1734106"/>
    <lineage>
        <taxon>Eukaryota</taxon>
        <taxon>Fungi</taxon>
        <taxon>Dikarya</taxon>
        <taxon>Basidiomycota</taxon>
        <taxon>Agaricomycotina</taxon>
        <taxon>Tremellomycetes</taxon>
        <taxon>Tremellales</taxon>
        <taxon>Cryptococcaceae</taxon>
        <taxon>Kwoniella</taxon>
    </lineage>
</organism>
<keyword evidence="8" id="KW-0539">Nucleus</keyword>
<keyword evidence="4" id="KW-0863">Zinc-finger</keyword>
<evidence type="ECO:0000256" key="6">
    <source>
        <dbReference type="ARBA" id="ARBA00023015"/>
    </source>
</evidence>
<gene>
    <name evidence="10" type="ORF">CI109_104883</name>
</gene>
<dbReference type="SMART" id="SM00355">
    <property type="entry name" value="ZnF_C2H2"/>
    <property type="match status" value="2"/>
</dbReference>
<dbReference type="PANTHER" id="PTHR14196">
    <property type="entry name" value="ODD-SKIPPED - RELATED"/>
    <property type="match status" value="1"/>
</dbReference>
<dbReference type="OrthoDB" id="2574428at2759"/>
<dbReference type="RefSeq" id="XP_031857979.1">
    <property type="nucleotide sequence ID" value="XM_032007722.1"/>
</dbReference>
<dbReference type="EMBL" id="CP144058">
    <property type="protein sequence ID" value="WWD20407.1"/>
    <property type="molecule type" value="Genomic_DNA"/>
</dbReference>
<dbReference type="GO" id="GO:0008270">
    <property type="term" value="F:zinc ion binding"/>
    <property type="evidence" value="ECO:0007669"/>
    <property type="project" value="UniProtKB-KW"/>
</dbReference>
<feature type="compositionally biased region" description="Polar residues" evidence="9">
    <location>
        <begin position="616"/>
        <end position="627"/>
    </location>
</feature>
<evidence type="ECO:0000256" key="5">
    <source>
        <dbReference type="ARBA" id="ARBA00022833"/>
    </source>
</evidence>
<keyword evidence="11" id="KW-1185">Reference proteome</keyword>
<keyword evidence="6" id="KW-0805">Transcription regulation</keyword>
<feature type="region of interest" description="Disordered" evidence="9">
    <location>
        <begin position="371"/>
        <end position="401"/>
    </location>
</feature>
<dbReference type="PROSITE" id="PS50157">
    <property type="entry name" value="ZINC_FINGER_C2H2_2"/>
    <property type="match status" value="1"/>
</dbReference>
<proteinExistence type="predicted"/>
<name>A0A5M6BSD3_9TREE</name>
<keyword evidence="3" id="KW-0677">Repeat</keyword>
<dbReference type="Proteomes" id="UP000322225">
    <property type="component" value="Chromosome 8"/>
</dbReference>
<keyword evidence="2" id="KW-0479">Metal-binding</keyword>
<dbReference type="InterPro" id="IPR036236">
    <property type="entry name" value="Znf_C2H2_sf"/>
</dbReference>
<reference evidence="10" key="1">
    <citation type="submission" date="2017-08" db="EMBL/GenBank/DDBJ databases">
        <authorList>
            <person name="Cuomo C."/>
            <person name="Billmyre B."/>
            <person name="Heitman J."/>
        </authorList>
    </citation>
    <scope>NUCLEOTIDE SEQUENCE</scope>
    <source>
        <strain evidence="10">CBS 12478</strain>
    </source>
</reference>
<dbReference type="SUPFAM" id="SSF57667">
    <property type="entry name" value="beta-beta-alpha zinc fingers"/>
    <property type="match status" value="1"/>
</dbReference>
<dbReference type="InterPro" id="IPR013087">
    <property type="entry name" value="Znf_C2H2_type"/>
</dbReference>
<dbReference type="GeneID" id="43591893"/>
<dbReference type="AlphaFoldDB" id="A0A5M6BSD3"/>
<evidence type="ECO:0000313" key="10">
    <source>
        <dbReference type="EMBL" id="WWD20407.1"/>
    </source>
</evidence>
<dbReference type="KEGG" id="ksn:43591893"/>
<feature type="compositionally biased region" description="Low complexity" evidence="9">
    <location>
        <begin position="243"/>
        <end position="256"/>
    </location>
</feature>
<dbReference type="PANTHER" id="PTHR14196:SF0">
    <property type="entry name" value="PROTEIN BOWEL"/>
    <property type="match status" value="1"/>
</dbReference>
<keyword evidence="5" id="KW-0862">Zinc</keyword>
<feature type="region of interest" description="Disordered" evidence="9">
    <location>
        <begin position="243"/>
        <end position="275"/>
    </location>
</feature>
<comment type="subcellular location">
    <subcellularLocation>
        <location evidence="1">Nucleus</location>
    </subcellularLocation>
</comment>
<evidence type="ECO:0000256" key="4">
    <source>
        <dbReference type="ARBA" id="ARBA00022771"/>
    </source>
</evidence>
<dbReference type="PROSITE" id="PS00028">
    <property type="entry name" value="ZINC_FINGER_C2H2_1"/>
    <property type="match status" value="1"/>
</dbReference>
<evidence type="ECO:0000313" key="11">
    <source>
        <dbReference type="Proteomes" id="UP000322225"/>
    </source>
</evidence>
<reference evidence="10" key="2">
    <citation type="submission" date="2024-01" db="EMBL/GenBank/DDBJ databases">
        <title>Comparative genomics of Cryptococcus and Kwoniella reveals pathogenesis evolution and contrasting modes of karyotype evolution via chromosome fusion or intercentromeric recombination.</title>
        <authorList>
            <person name="Coelho M.A."/>
            <person name="David-Palma M."/>
            <person name="Shea T."/>
            <person name="Bowers K."/>
            <person name="McGinley-Smith S."/>
            <person name="Mohammad A.W."/>
            <person name="Gnirke A."/>
            <person name="Yurkov A.M."/>
            <person name="Nowrousian M."/>
            <person name="Sun S."/>
            <person name="Cuomo C.A."/>
            <person name="Heitman J."/>
        </authorList>
    </citation>
    <scope>NUCLEOTIDE SEQUENCE</scope>
    <source>
        <strain evidence="10">CBS 12478</strain>
    </source>
</reference>
<dbReference type="InterPro" id="IPR050717">
    <property type="entry name" value="C2H2-ZF_Transcription_Reg"/>
</dbReference>
<evidence type="ECO:0000256" key="3">
    <source>
        <dbReference type="ARBA" id="ARBA00022737"/>
    </source>
</evidence>
<accession>A0A5M6BSD3</accession>
<dbReference type="GO" id="GO:0000977">
    <property type="term" value="F:RNA polymerase II transcription regulatory region sequence-specific DNA binding"/>
    <property type="evidence" value="ECO:0007669"/>
    <property type="project" value="TreeGrafter"/>
</dbReference>
<keyword evidence="7" id="KW-0804">Transcription</keyword>
<evidence type="ECO:0000256" key="2">
    <source>
        <dbReference type="ARBA" id="ARBA00022723"/>
    </source>
</evidence>
<feature type="region of interest" description="Disordered" evidence="9">
    <location>
        <begin position="543"/>
        <end position="628"/>
    </location>
</feature>
<evidence type="ECO:0000256" key="1">
    <source>
        <dbReference type="ARBA" id="ARBA00004123"/>
    </source>
</evidence>
<dbReference type="GO" id="GO:0000981">
    <property type="term" value="F:DNA-binding transcription factor activity, RNA polymerase II-specific"/>
    <property type="evidence" value="ECO:0007669"/>
    <property type="project" value="TreeGrafter"/>
</dbReference>
<evidence type="ECO:0000256" key="7">
    <source>
        <dbReference type="ARBA" id="ARBA00023163"/>
    </source>
</evidence>
<evidence type="ECO:0000256" key="8">
    <source>
        <dbReference type="ARBA" id="ARBA00023242"/>
    </source>
</evidence>